<evidence type="ECO:0000313" key="2">
    <source>
        <dbReference type="Proteomes" id="UP000323000"/>
    </source>
</evidence>
<dbReference type="EMBL" id="VAHF01000012">
    <property type="protein sequence ID" value="TXG48943.1"/>
    <property type="molecule type" value="Genomic_DNA"/>
</dbReference>
<accession>A0A5C7GW41</accession>
<dbReference type="OrthoDB" id="779403at2759"/>
<sequence length="197" mass="22233">MARRKVKLCSLRMIPKGNPYEDQPDVWPSHHRVQRIMSQFKRMPEMEQSKRMVDQDSFLRQRITKSNDQLIKQMKDNREQEMTALMFETLVGRSLCPLGMMDLNDLGWTIEQYLKDIYKYQSNTNNRMTMVVGSSSSSAAATAAALLAPTPPLPSQAPALDHGVTRTVGESSQAATSSSGGIDQMEKQSWCMNLMSP</sequence>
<proteinExistence type="predicted"/>
<evidence type="ECO:0000313" key="1">
    <source>
        <dbReference type="EMBL" id="TXG48943.1"/>
    </source>
</evidence>
<dbReference type="AlphaFoldDB" id="A0A5C7GW41"/>
<reference evidence="2" key="1">
    <citation type="journal article" date="2019" name="Gigascience">
        <title>De novo genome assembly of the endangered Acer yangbiense, a plant species with extremely small populations endemic to Yunnan Province, China.</title>
        <authorList>
            <person name="Yang J."/>
            <person name="Wariss H.M."/>
            <person name="Tao L."/>
            <person name="Zhang R."/>
            <person name="Yun Q."/>
            <person name="Hollingsworth P."/>
            <person name="Dao Z."/>
            <person name="Luo G."/>
            <person name="Guo H."/>
            <person name="Ma Y."/>
            <person name="Sun W."/>
        </authorList>
    </citation>
    <scope>NUCLEOTIDE SEQUENCE [LARGE SCALE GENOMIC DNA]</scope>
    <source>
        <strain evidence="2">cv. Malutang</strain>
    </source>
</reference>
<dbReference type="Proteomes" id="UP000323000">
    <property type="component" value="Chromosome 12"/>
</dbReference>
<keyword evidence="2" id="KW-1185">Reference proteome</keyword>
<protein>
    <recommendedName>
        <fullName evidence="3">MADS-box domain-containing protein</fullName>
    </recommendedName>
</protein>
<gene>
    <name evidence="1" type="ORF">EZV62_024818</name>
</gene>
<evidence type="ECO:0008006" key="3">
    <source>
        <dbReference type="Google" id="ProtNLM"/>
    </source>
</evidence>
<comment type="caution">
    <text evidence="1">The sequence shown here is derived from an EMBL/GenBank/DDBJ whole genome shotgun (WGS) entry which is preliminary data.</text>
</comment>
<organism evidence="1 2">
    <name type="scientific">Acer yangbiense</name>
    <dbReference type="NCBI Taxonomy" id="1000413"/>
    <lineage>
        <taxon>Eukaryota</taxon>
        <taxon>Viridiplantae</taxon>
        <taxon>Streptophyta</taxon>
        <taxon>Embryophyta</taxon>
        <taxon>Tracheophyta</taxon>
        <taxon>Spermatophyta</taxon>
        <taxon>Magnoliopsida</taxon>
        <taxon>eudicotyledons</taxon>
        <taxon>Gunneridae</taxon>
        <taxon>Pentapetalae</taxon>
        <taxon>rosids</taxon>
        <taxon>malvids</taxon>
        <taxon>Sapindales</taxon>
        <taxon>Sapindaceae</taxon>
        <taxon>Hippocastanoideae</taxon>
        <taxon>Acereae</taxon>
        <taxon>Acer</taxon>
    </lineage>
</organism>
<name>A0A5C7GW41_9ROSI</name>